<gene>
    <name evidence="2" type="ORF">FY030_06010</name>
</gene>
<dbReference type="Proteomes" id="UP000326546">
    <property type="component" value="Chromosome"/>
</dbReference>
<reference evidence="2 3" key="1">
    <citation type="submission" date="2019-09" db="EMBL/GenBank/DDBJ databases">
        <title>Serinicoccus pratensis sp. nov., isolated from meadow soil.</title>
        <authorList>
            <person name="Zhang W."/>
        </authorList>
    </citation>
    <scope>NUCLEOTIDE SEQUENCE [LARGE SCALE GENOMIC DNA]</scope>
    <source>
        <strain evidence="2 3">W204</strain>
    </source>
</reference>
<dbReference type="KEGG" id="serw:FY030_06010"/>
<protein>
    <recommendedName>
        <fullName evidence="4">DUF3071 domain-containing protein</fullName>
    </recommendedName>
</protein>
<feature type="region of interest" description="Disordered" evidence="1">
    <location>
        <begin position="1"/>
        <end position="128"/>
    </location>
</feature>
<dbReference type="InterPro" id="IPR047682">
    <property type="entry name" value="SepH-like"/>
</dbReference>
<evidence type="ECO:0000313" key="2">
    <source>
        <dbReference type="EMBL" id="QFG68327.1"/>
    </source>
</evidence>
<dbReference type="EMBL" id="CP044427">
    <property type="protein sequence ID" value="QFG68327.1"/>
    <property type="molecule type" value="Genomic_DNA"/>
</dbReference>
<organism evidence="2 3">
    <name type="scientific">Ornithinimicrobium pratense</name>
    <dbReference type="NCBI Taxonomy" id="2593973"/>
    <lineage>
        <taxon>Bacteria</taxon>
        <taxon>Bacillati</taxon>
        <taxon>Actinomycetota</taxon>
        <taxon>Actinomycetes</taxon>
        <taxon>Micrococcales</taxon>
        <taxon>Ornithinimicrobiaceae</taxon>
        <taxon>Ornithinimicrobium</taxon>
    </lineage>
</organism>
<dbReference type="AlphaFoldDB" id="A0A5J6V3W3"/>
<evidence type="ECO:0008006" key="4">
    <source>
        <dbReference type="Google" id="ProtNLM"/>
    </source>
</evidence>
<accession>A0A5J6V3W3</accession>
<feature type="compositionally biased region" description="Acidic residues" evidence="1">
    <location>
        <begin position="62"/>
        <end position="82"/>
    </location>
</feature>
<name>A0A5J6V3W3_9MICO</name>
<keyword evidence="3" id="KW-1185">Reference proteome</keyword>
<evidence type="ECO:0000256" key="1">
    <source>
        <dbReference type="SAM" id="MobiDB-lite"/>
    </source>
</evidence>
<dbReference type="NCBIfam" id="NF040712">
    <property type="entry name" value="SepH"/>
    <property type="match status" value="1"/>
</dbReference>
<evidence type="ECO:0000313" key="3">
    <source>
        <dbReference type="Proteomes" id="UP000326546"/>
    </source>
</evidence>
<feature type="compositionally biased region" description="Acidic residues" evidence="1">
    <location>
        <begin position="7"/>
        <end position="33"/>
    </location>
</feature>
<proteinExistence type="predicted"/>
<sequence length="128" mass="13598">MSFDEFFALDEADGELSEEDELGADDSGQDELPDTALADAAVSVLEEDPASEHADLPAALSDEPDGAAEGTPADDEDEDEDEPREKAEAAATEPAPDPEPPTRQAGGRKGRPSVPSWDDIMFGARDRR</sequence>